<reference evidence="1 2" key="2">
    <citation type="journal article" date="2020" name="Antonie Van Leeuwenhoek">
        <title>Phylogenomic characterisation of a novel corynebacterial species pathogenic to animals.</title>
        <authorList>
            <person name="Moller J."/>
            <person name="Musella L."/>
            <person name="Melnikov V."/>
            <person name="Geissdorfer W."/>
            <person name="Burkovski A."/>
            <person name="Sangal V."/>
        </authorList>
    </citation>
    <scope>NUCLEOTIDE SEQUENCE [LARGE SCALE GENOMIC DNA]</scope>
    <source>
        <strain evidence="1 2">PO100/5</strain>
    </source>
</reference>
<reference evidence="1 2" key="1">
    <citation type="journal article" date="2014" name="BMC Vet. Res.">
        <title>First report of Corynebacterium pseudotuberculosis from caseous lymphadenitis lesions in Black Alentejano pig (Sus scrofa domesticus).</title>
        <authorList>
            <person name="Oliveira M."/>
            <person name="Barroco C."/>
            <person name="Mottola C."/>
            <person name="Santos R."/>
            <person name="Lemsaddek A."/>
            <person name="Tavares L."/>
            <person name="Semedo-Lemsaddek T."/>
        </authorList>
    </citation>
    <scope>NUCLEOTIDE SEQUENCE [LARGE SCALE GENOMIC DNA]</scope>
    <source>
        <strain evidence="1 2">PO100/5</strain>
    </source>
</reference>
<keyword evidence="2" id="KW-1185">Reference proteome</keyword>
<proteinExistence type="predicted"/>
<organism evidence="1 2">
    <name type="scientific">Corynebacterium silvaticum</name>
    <dbReference type="NCBI Taxonomy" id="2320431"/>
    <lineage>
        <taxon>Bacteria</taxon>
        <taxon>Bacillati</taxon>
        <taxon>Actinomycetota</taxon>
        <taxon>Actinomycetes</taxon>
        <taxon>Mycobacteriales</taxon>
        <taxon>Corynebacteriaceae</taxon>
        <taxon>Corynebacterium</taxon>
    </lineage>
</organism>
<evidence type="ECO:0000313" key="1">
    <source>
        <dbReference type="EMBL" id="WCV10526.1"/>
    </source>
</evidence>
<dbReference type="Proteomes" id="UP000195652">
    <property type="component" value="Chromosome"/>
</dbReference>
<reference evidence="1 2" key="4">
    <citation type="journal article" date="2020" name="PLoS ONE">
        <title>Taxonomic classification of strain PO100/5 shows a broader geographic distribution and genetic markers of the recently described Corynebacterium silvaticum.</title>
        <authorList>
            <person name="Viana M.V.C."/>
            <person name="Profeta R."/>
            <person name="da Silva A.L."/>
            <person name="Hurtado R."/>
            <person name="Cerqueira J.C."/>
            <person name="Ribeiro B.F.S."/>
            <person name="Almeida M.O."/>
            <person name="Morais-Rodrigues F."/>
            <person name="Soares S.C."/>
            <person name="Oliveira M."/>
            <person name="Tavares L."/>
            <person name="Figueiredo H."/>
            <person name="Wattam A.R."/>
            <person name="Barh D."/>
            <person name="Ghosh P."/>
            <person name="Silva A."/>
            <person name="Azevedo V."/>
        </authorList>
    </citation>
    <scope>NUCLEOTIDE SEQUENCE [LARGE SCALE GENOMIC DNA]</scope>
    <source>
        <strain evidence="1 2">PO100/5</strain>
    </source>
</reference>
<sequence length="163" mass="18392">MLPCTDHSLPDSEESTVGYPVGYLEIDVPLQSNLSSIACDIILDAELQPLPAEQPSDEAREGVRLLLESLPSLAEKLGRTIIQLWKLMPAEPTPYRAVSSSQSSMNKALSKVWMRFKDMYPLRIIPQRFLKIVNPSPTTIMRRHMISSTASCRYSIKQPTTYR</sequence>
<protein>
    <submittedName>
        <fullName evidence="1">Uncharacterized protein</fullName>
    </submittedName>
</protein>
<name>A0ACD4PXT5_9CORY</name>
<evidence type="ECO:0000313" key="2">
    <source>
        <dbReference type="Proteomes" id="UP000195652"/>
    </source>
</evidence>
<gene>
    <name evidence="1" type="ORF">CBE74_12560</name>
</gene>
<reference evidence="1 2" key="3">
    <citation type="journal article" date="2020" name="Int. J. Syst. Evol. Microbiol.">
        <title>Corynebacterium silvaticum sp. nov., a unique group of NTTB corynebacteria in wild boar and roe deer.</title>
        <authorList>
            <person name="Dangel A."/>
            <person name="Berger A."/>
            <person name="Rau J."/>
            <person name="Eisenberg T."/>
            <person name="Kampfer P."/>
            <person name="Margos G."/>
            <person name="Contzen M."/>
            <person name="Busse H.J."/>
            <person name="Konrad R."/>
            <person name="Peters M."/>
            <person name="Sting R."/>
            <person name="Sing A."/>
        </authorList>
    </citation>
    <scope>NUCLEOTIDE SEQUENCE [LARGE SCALE GENOMIC DNA]</scope>
    <source>
        <strain evidence="1 2">PO100/5</strain>
    </source>
</reference>
<dbReference type="EMBL" id="CP021417">
    <property type="protein sequence ID" value="WCV10526.1"/>
    <property type="molecule type" value="Genomic_DNA"/>
</dbReference>
<accession>A0ACD4PXT5</accession>